<gene>
    <name evidence="4" type="ORF">NSJP_3075</name>
</gene>
<accession>A0A1W1I897</accession>
<comment type="similarity">
    <text evidence="1">Belongs to the 5'(3')-deoxyribonucleotidase family.</text>
</comment>
<feature type="transmembrane region" description="Helical" evidence="3">
    <location>
        <begin position="182"/>
        <end position="202"/>
    </location>
</feature>
<feature type="transmembrane region" description="Helical" evidence="3">
    <location>
        <begin position="87"/>
        <end position="110"/>
    </location>
</feature>
<dbReference type="EMBL" id="LT828648">
    <property type="protein sequence ID" value="SLM49242.1"/>
    <property type="molecule type" value="Genomic_DNA"/>
</dbReference>
<evidence type="ECO:0000256" key="2">
    <source>
        <dbReference type="PIRSR" id="PIRSR610708-1"/>
    </source>
</evidence>
<organism evidence="4 5">
    <name type="scientific">Nitrospira japonica</name>
    <dbReference type="NCBI Taxonomy" id="1325564"/>
    <lineage>
        <taxon>Bacteria</taxon>
        <taxon>Pseudomonadati</taxon>
        <taxon>Nitrospirota</taxon>
        <taxon>Nitrospiria</taxon>
        <taxon>Nitrospirales</taxon>
        <taxon>Nitrospiraceae</taxon>
        <taxon>Nitrospira</taxon>
    </lineage>
</organism>
<feature type="transmembrane region" description="Helical" evidence="3">
    <location>
        <begin position="12"/>
        <end position="31"/>
    </location>
</feature>
<dbReference type="Proteomes" id="UP000192042">
    <property type="component" value="Chromosome I"/>
</dbReference>
<dbReference type="InterPro" id="IPR023214">
    <property type="entry name" value="HAD_sf"/>
</dbReference>
<dbReference type="InterPro" id="IPR010708">
    <property type="entry name" value="5'(3')-deoxyribonucleotidase"/>
</dbReference>
<keyword evidence="5" id="KW-1185">Reference proteome</keyword>
<protein>
    <submittedName>
        <fullName evidence="4">Uncharacterized protein</fullName>
    </submittedName>
</protein>
<dbReference type="Pfam" id="PF06941">
    <property type="entry name" value="NT5C"/>
    <property type="match status" value="1"/>
</dbReference>
<dbReference type="OrthoDB" id="573782at2"/>
<dbReference type="GO" id="GO:0008253">
    <property type="term" value="F:5'-nucleotidase activity"/>
    <property type="evidence" value="ECO:0007669"/>
    <property type="project" value="InterPro"/>
</dbReference>
<feature type="active site" description="Nucleophile" evidence="2">
    <location>
        <position position="223"/>
    </location>
</feature>
<dbReference type="STRING" id="1325564.NSJP_3075"/>
<dbReference type="Gene3D" id="3.40.50.1000">
    <property type="entry name" value="HAD superfamily/HAD-like"/>
    <property type="match status" value="1"/>
</dbReference>
<dbReference type="InterPro" id="IPR036412">
    <property type="entry name" value="HAD-like_sf"/>
</dbReference>
<dbReference type="KEGG" id="nja:NSJP_3075"/>
<feature type="transmembrane region" description="Helical" evidence="3">
    <location>
        <begin position="116"/>
        <end position="137"/>
    </location>
</feature>
<feature type="active site" description="Proton donor" evidence="2">
    <location>
        <position position="225"/>
    </location>
</feature>
<feature type="transmembrane region" description="Helical" evidence="3">
    <location>
        <begin position="43"/>
        <end position="66"/>
    </location>
</feature>
<keyword evidence="3" id="KW-0812">Transmembrane</keyword>
<evidence type="ECO:0000313" key="5">
    <source>
        <dbReference type="Proteomes" id="UP000192042"/>
    </source>
</evidence>
<keyword evidence="3" id="KW-0472">Membrane</keyword>
<evidence type="ECO:0000256" key="1">
    <source>
        <dbReference type="ARBA" id="ARBA00009589"/>
    </source>
</evidence>
<evidence type="ECO:0000256" key="3">
    <source>
        <dbReference type="SAM" id="Phobius"/>
    </source>
</evidence>
<keyword evidence="3" id="KW-1133">Transmembrane helix</keyword>
<proteinExistence type="inferred from homology"/>
<feature type="transmembrane region" description="Helical" evidence="3">
    <location>
        <begin position="149"/>
        <end position="170"/>
    </location>
</feature>
<sequence>MTDFHKRISDQLVRLIQIVFGLVLAQSLLLYKEVILHPLHESHWISLLALSTVFITTIMSWIDWHITMELRPYNFDYKNERRRSEEIRLGVDMITVILYAYLLFSIQSIVNGPSQSIAGYLTGFLLVFIAYLLSGLARRHAHGPLASNPVPIIRFGAIYALLLIVYQVVFNRISTSSSSGTYVLNAVTVVVTLAVMVSYRIVRRSAGKMRQQEKDKGFKLGIDIDGVLANQIHGVLPRIKARSGISLRYDEISEWRLTVGDSDIAREIEAALTDDEYVLNMPVHKGARAMSDKLYERNRIILLTARPSASRAATKQWLSSKGFSYDELVNAKEQKKSFYGVDVLVDDYIQNILDYLQNSNGLAILVSQPWNQDRTALKPWLSTRRLFIVNDLSRVSEIISDRPELSTLNLRQQLTAGFVIF</sequence>
<dbReference type="SUPFAM" id="SSF56784">
    <property type="entry name" value="HAD-like"/>
    <property type="match status" value="1"/>
</dbReference>
<dbReference type="GO" id="GO:0009264">
    <property type="term" value="P:deoxyribonucleotide catabolic process"/>
    <property type="evidence" value="ECO:0007669"/>
    <property type="project" value="InterPro"/>
</dbReference>
<reference evidence="4 5" key="1">
    <citation type="submission" date="2017-03" db="EMBL/GenBank/DDBJ databases">
        <authorList>
            <person name="Afonso C.L."/>
            <person name="Miller P.J."/>
            <person name="Scott M.A."/>
            <person name="Spackman E."/>
            <person name="Goraichik I."/>
            <person name="Dimitrov K.M."/>
            <person name="Suarez D.L."/>
            <person name="Swayne D.E."/>
        </authorList>
    </citation>
    <scope>NUCLEOTIDE SEQUENCE [LARGE SCALE GENOMIC DNA]</scope>
    <source>
        <strain evidence="4">Genome sequencing of Nitrospira japonica strain NJ11</strain>
    </source>
</reference>
<evidence type="ECO:0000313" key="4">
    <source>
        <dbReference type="EMBL" id="SLM49242.1"/>
    </source>
</evidence>
<dbReference type="AlphaFoldDB" id="A0A1W1I897"/>
<name>A0A1W1I897_9BACT</name>